<dbReference type="Gene3D" id="3.30.70.100">
    <property type="match status" value="1"/>
</dbReference>
<dbReference type="STRING" id="1236989.JCM15548_13451"/>
<name>A0A0E9M0T9_9BACT</name>
<dbReference type="Pfam" id="PF07876">
    <property type="entry name" value="Dabb"/>
    <property type="match status" value="1"/>
</dbReference>
<keyword evidence="3" id="KW-1185">Reference proteome</keyword>
<dbReference type="InterPro" id="IPR011008">
    <property type="entry name" value="Dimeric_a/b-barrel"/>
</dbReference>
<dbReference type="PROSITE" id="PS51502">
    <property type="entry name" value="S_R_A_B_BARREL"/>
    <property type="match status" value="1"/>
</dbReference>
<dbReference type="SMART" id="SM00886">
    <property type="entry name" value="Dabb"/>
    <property type="match status" value="1"/>
</dbReference>
<dbReference type="PANTHER" id="PTHR37832:SF1">
    <property type="entry name" value="STRESS-RESPONSE A_B BARREL DOMAIN-CONTAINING PROTEIN"/>
    <property type="match status" value="1"/>
</dbReference>
<accession>A0A0E9M0T9</accession>
<gene>
    <name evidence="2" type="ORF">JCM15548_13451</name>
</gene>
<dbReference type="InterPro" id="IPR013097">
    <property type="entry name" value="Dabb"/>
</dbReference>
<protein>
    <submittedName>
        <fullName evidence="2">Stress responsive alpha-beta barrel domain protein Dabb</fullName>
    </submittedName>
</protein>
<organism evidence="2 3">
    <name type="scientific">Geofilum rubicundum JCM 15548</name>
    <dbReference type="NCBI Taxonomy" id="1236989"/>
    <lineage>
        <taxon>Bacteria</taxon>
        <taxon>Pseudomonadati</taxon>
        <taxon>Bacteroidota</taxon>
        <taxon>Bacteroidia</taxon>
        <taxon>Marinilabiliales</taxon>
        <taxon>Marinilabiliaceae</taxon>
        <taxon>Geofilum</taxon>
    </lineage>
</organism>
<dbReference type="PANTHER" id="PTHR37832">
    <property type="entry name" value="BLL2683 PROTEIN"/>
    <property type="match status" value="1"/>
</dbReference>
<evidence type="ECO:0000313" key="2">
    <source>
        <dbReference type="EMBL" id="GAO31114.1"/>
    </source>
</evidence>
<feature type="domain" description="Stress-response A/B barrel" evidence="1">
    <location>
        <begin position="2"/>
        <end position="97"/>
    </location>
</feature>
<evidence type="ECO:0000313" key="3">
    <source>
        <dbReference type="Proteomes" id="UP000032900"/>
    </source>
</evidence>
<comment type="caution">
    <text evidence="2">The sequence shown here is derived from an EMBL/GenBank/DDBJ whole genome shotgun (WGS) entry which is preliminary data.</text>
</comment>
<proteinExistence type="predicted"/>
<dbReference type="Proteomes" id="UP000032900">
    <property type="component" value="Unassembled WGS sequence"/>
</dbReference>
<sequence length="99" mass="11526">MIKHVVLFKFKADIPKDIRQQKLPEIKKSLEMLQTHISELGYIEAGINSNPEESYDLALISEFANWEDLKAYVVHPEHQKVAAVIREILLERACVDYEF</sequence>
<dbReference type="EMBL" id="BAZW01000038">
    <property type="protein sequence ID" value="GAO31114.1"/>
    <property type="molecule type" value="Genomic_DNA"/>
</dbReference>
<evidence type="ECO:0000259" key="1">
    <source>
        <dbReference type="PROSITE" id="PS51502"/>
    </source>
</evidence>
<dbReference type="AlphaFoldDB" id="A0A0E9M0T9"/>
<dbReference type="OrthoDB" id="9808130at2"/>
<reference evidence="2 3" key="1">
    <citation type="journal article" date="2015" name="Microbes Environ.">
        <title>Distribution and evolution of nitrogen fixation genes in the phylum bacteroidetes.</title>
        <authorList>
            <person name="Inoue J."/>
            <person name="Oshima K."/>
            <person name="Suda W."/>
            <person name="Sakamoto M."/>
            <person name="Iino T."/>
            <person name="Noda S."/>
            <person name="Hongoh Y."/>
            <person name="Hattori M."/>
            <person name="Ohkuma M."/>
        </authorList>
    </citation>
    <scope>NUCLEOTIDE SEQUENCE [LARGE SCALE GENOMIC DNA]</scope>
    <source>
        <strain evidence="2">JCM 15548</strain>
    </source>
</reference>
<dbReference type="SUPFAM" id="SSF54909">
    <property type="entry name" value="Dimeric alpha+beta barrel"/>
    <property type="match status" value="1"/>
</dbReference>
<dbReference type="RefSeq" id="WP_062126848.1">
    <property type="nucleotide sequence ID" value="NZ_BAZW01000038.1"/>
</dbReference>